<dbReference type="Gene3D" id="1.25.10.10">
    <property type="entry name" value="Leucine-rich Repeat Variant"/>
    <property type="match status" value="1"/>
</dbReference>
<accession>A0A538TUZ5</accession>
<dbReference type="AlphaFoldDB" id="A0A538TUZ5"/>
<dbReference type="InterPro" id="IPR011989">
    <property type="entry name" value="ARM-like"/>
</dbReference>
<evidence type="ECO:0000256" key="1">
    <source>
        <dbReference type="SAM" id="MobiDB-lite"/>
    </source>
</evidence>
<gene>
    <name evidence="2" type="ORF">E6K78_04955</name>
</gene>
<reference evidence="2 3" key="1">
    <citation type="journal article" date="2019" name="Nat. Microbiol.">
        <title>Mediterranean grassland soil C-N compound turnover is dependent on rainfall and depth, and is mediated by genomically divergent microorganisms.</title>
        <authorList>
            <person name="Diamond S."/>
            <person name="Andeer P.F."/>
            <person name="Li Z."/>
            <person name="Crits-Christoph A."/>
            <person name="Burstein D."/>
            <person name="Anantharaman K."/>
            <person name="Lane K.R."/>
            <person name="Thomas B.C."/>
            <person name="Pan C."/>
            <person name="Northen T.R."/>
            <person name="Banfield J.F."/>
        </authorList>
    </citation>
    <scope>NUCLEOTIDE SEQUENCE [LARGE SCALE GENOMIC DNA]</scope>
    <source>
        <strain evidence="2">WS_8</strain>
    </source>
</reference>
<dbReference type="EMBL" id="VBOY01000039">
    <property type="protein sequence ID" value="TMQ67450.1"/>
    <property type="molecule type" value="Genomic_DNA"/>
</dbReference>
<organism evidence="2 3">
    <name type="scientific">Eiseniibacteriota bacterium</name>
    <dbReference type="NCBI Taxonomy" id="2212470"/>
    <lineage>
        <taxon>Bacteria</taxon>
        <taxon>Candidatus Eiseniibacteriota</taxon>
    </lineage>
</organism>
<dbReference type="InterPro" id="IPR016024">
    <property type="entry name" value="ARM-type_fold"/>
</dbReference>
<protein>
    <recommendedName>
        <fullName evidence="4">HEAT repeat domain-containing protein</fullName>
    </recommendedName>
</protein>
<proteinExistence type="predicted"/>
<comment type="caution">
    <text evidence="2">The sequence shown here is derived from an EMBL/GenBank/DDBJ whole genome shotgun (WGS) entry which is preliminary data.</text>
</comment>
<name>A0A538TUZ5_UNCEI</name>
<evidence type="ECO:0008006" key="4">
    <source>
        <dbReference type="Google" id="ProtNLM"/>
    </source>
</evidence>
<dbReference type="Proteomes" id="UP000316609">
    <property type="component" value="Unassembled WGS sequence"/>
</dbReference>
<feature type="region of interest" description="Disordered" evidence="1">
    <location>
        <begin position="1"/>
        <end position="28"/>
    </location>
</feature>
<evidence type="ECO:0000313" key="3">
    <source>
        <dbReference type="Proteomes" id="UP000316609"/>
    </source>
</evidence>
<evidence type="ECO:0000313" key="2">
    <source>
        <dbReference type="EMBL" id="TMQ67450.1"/>
    </source>
</evidence>
<dbReference type="Pfam" id="PF13646">
    <property type="entry name" value="HEAT_2"/>
    <property type="match status" value="1"/>
</dbReference>
<dbReference type="SUPFAM" id="SSF48371">
    <property type="entry name" value="ARM repeat"/>
    <property type="match status" value="1"/>
</dbReference>
<feature type="compositionally biased region" description="Basic and acidic residues" evidence="1">
    <location>
        <begin position="212"/>
        <end position="224"/>
    </location>
</feature>
<feature type="region of interest" description="Disordered" evidence="1">
    <location>
        <begin position="187"/>
        <end position="228"/>
    </location>
</feature>
<sequence length="594" mass="65059">MNVGPDLERNPVPVRQTSARAAGLGEPDSSAKAVGTWVQMLGRTLKTCRLYEGQNPTVVKFRDDLAGALQNLLQSQGTFTLRFTSDDVRYEEESLYHARSRDDNLALLFYRDGVRGLTFAPGAEAREVQALVDALLLVSGPSSSHDDLVTLLWEAHLAHVEVDYVPAEGDVGTGAPGAAEEERQLVPFPTGGRPAEGPEADQAQDAASTDRQGARQEGGSRSDDWTTGNLTVEIEAGFEELDSLARSETERFRREYRAEHEVSPGTTALAIVRAFLGAEVTTEDRIELGAFLPRLLRLAVSRGAWLEAREALRLIGECGTPGWSPDTFVQELLQPITISTIAEHADRQPPAELQDLVALALELGDGAVDLLTLVLGESRQPGNRRILAEAIAELTRDRPERLAPWLADPRWKVVRNVVHILGWIGTDAIVGLLRGVVRHPEPRVRLEIVTALGQVDPLLARPLLLKLLENADVRLFAAVLQRLSVERNTAVARLVLAYLQDPGFDARPPEEKRSIYAAIAAAGTDEILPELQAELLQSAWFARGQDAHRAAVARCVARIGTPQARMVLERGAQSRRPPVRKACEEALLEMVRHE</sequence>